<dbReference type="EMBL" id="SHMC01000003">
    <property type="protein sequence ID" value="TAA25413.1"/>
    <property type="molecule type" value="Genomic_DNA"/>
</dbReference>
<organism evidence="1 2">
    <name type="scientific">Pseudoxanthomonas winnipegensis</name>
    <dbReference type="NCBI Taxonomy" id="2480810"/>
    <lineage>
        <taxon>Bacteria</taxon>
        <taxon>Pseudomonadati</taxon>
        <taxon>Pseudomonadota</taxon>
        <taxon>Gammaproteobacteria</taxon>
        <taxon>Lysobacterales</taxon>
        <taxon>Lysobacteraceae</taxon>
        <taxon>Pseudoxanthomonas</taxon>
    </lineage>
</organism>
<dbReference type="InterPro" id="IPR010982">
    <property type="entry name" value="Lambda_DNA-bd_dom_sf"/>
</dbReference>
<dbReference type="AlphaFoldDB" id="A0A4Q8L9Y2"/>
<proteinExistence type="predicted"/>
<protein>
    <submittedName>
        <fullName evidence="1">Putative addiction module antidote protein</fullName>
    </submittedName>
</protein>
<evidence type="ECO:0000313" key="1">
    <source>
        <dbReference type="EMBL" id="TAA25413.1"/>
    </source>
</evidence>
<dbReference type="GO" id="GO:0003677">
    <property type="term" value="F:DNA binding"/>
    <property type="evidence" value="ECO:0007669"/>
    <property type="project" value="InterPro"/>
</dbReference>
<comment type="caution">
    <text evidence="1">The sequence shown here is derived from an EMBL/GenBank/DDBJ whole genome shotgun (WGS) entry which is preliminary data.</text>
</comment>
<sequence>MTKTKTVPFDAAEFLDNEESVAVYLTEALASGDIEHFQEAVQTAARARGMSQIAEASGLGRESLYKALRPGAQPRFDTVQRVLGAMGVRLSVEPASRAA</sequence>
<dbReference type="RefSeq" id="WP_130551048.1">
    <property type="nucleotide sequence ID" value="NZ_SHLZ01000012.1"/>
</dbReference>
<evidence type="ECO:0000313" key="2">
    <source>
        <dbReference type="Proteomes" id="UP000292627"/>
    </source>
</evidence>
<dbReference type="InterPro" id="IPR014057">
    <property type="entry name" value="HI1420"/>
</dbReference>
<dbReference type="OrthoDB" id="9798416at2"/>
<dbReference type="Proteomes" id="UP000292627">
    <property type="component" value="Unassembled WGS sequence"/>
</dbReference>
<reference evidence="1 2" key="1">
    <citation type="submission" date="2019-02" db="EMBL/GenBank/DDBJ databases">
        <title>WGS of Pseudoxanthomonas species novum from clinical isolates.</title>
        <authorList>
            <person name="Bernier A.-M."/>
            <person name="Bernard K."/>
            <person name="Vachon A."/>
        </authorList>
    </citation>
    <scope>NUCLEOTIDE SEQUENCE [LARGE SCALE GENOMIC DNA]</scope>
    <source>
        <strain evidence="1 2">NML171200</strain>
    </source>
</reference>
<dbReference type="PANTHER" id="PTHR40275">
    <property type="entry name" value="SSL7038 PROTEIN"/>
    <property type="match status" value="1"/>
</dbReference>
<dbReference type="Pfam" id="PF21716">
    <property type="entry name" value="dnstrm_HI1420"/>
    <property type="match status" value="1"/>
</dbReference>
<dbReference type="NCBIfam" id="TIGR02684">
    <property type="entry name" value="dnstrm_HI1420"/>
    <property type="match status" value="1"/>
</dbReference>
<accession>A0A4Q8L9Y2</accession>
<dbReference type="SUPFAM" id="SSF47413">
    <property type="entry name" value="lambda repressor-like DNA-binding domains"/>
    <property type="match status" value="1"/>
</dbReference>
<name>A0A4Q8L9Y2_9GAMM</name>
<gene>
    <name evidence="1" type="ORF">EA660_08105</name>
</gene>
<dbReference type="PANTHER" id="PTHR40275:SF1">
    <property type="entry name" value="SSL7038 PROTEIN"/>
    <property type="match status" value="1"/>
</dbReference>